<dbReference type="InterPro" id="IPR011010">
    <property type="entry name" value="DNA_brk_join_enz"/>
</dbReference>
<dbReference type="GO" id="GO:0003677">
    <property type="term" value="F:DNA binding"/>
    <property type="evidence" value="ECO:0007669"/>
    <property type="project" value="UniProtKB-KW"/>
</dbReference>
<dbReference type="Proteomes" id="UP001161580">
    <property type="component" value="Unassembled WGS sequence"/>
</dbReference>
<protein>
    <submittedName>
        <fullName evidence="6">Site-specific integrase</fullName>
    </submittedName>
</protein>
<evidence type="ECO:0000313" key="7">
    <source>
        <dbReference type="Proteomes" id="UP001161580"/>
    </source>
</evidence>
<dbReference type="InterPro" id="IPR013762">
    <property type="entry name" value="Integrase-like_cat_sf"/>
</dbReference>
<dbReference type="Gene3D" id="1.10.443.10">
    <property type="entry name" value="Intergrase catalytic core"/>
    <property type="match status" value="1"/>
</dbReference>
<organism evidence="6 7">
    <name type="scientific">Ferirhizobium litorale</name>
    <dbReference type="NCBI Taxonomy" id="2927786"/>
    <lineage>
        <taxon>Bacteria</taxon>
        <taxon>Pseudomonadati</taxon>
        <taxon>Pseudomonadota</taxon>
        <taxon>Alphaproteobacteria</taxon>
        <taxon>Hyphomicrobiales</taxon>
        <taxon>Rhizobiaceae</taxon>
        <taxon>Ferirhizobium</taxon>
    </lineage>
</organism>
<evidence type="ECO:0000256" key="2">
    <source>
        <dbReference type="ARBA" id="ARBA00022908"/>
    </source>
</evidence>
<dbReference type="EMBL" id="JALDYZ010000001">
    <property type="protein sequence ID" value="MDI7920702.1"/>
    <property type="molecule type" value="Genomic_DNA"/>
</dbReference>
<evidence type="ECO:0000256" key="4">
    <source>
        <dbReference type="ARBA" id="ARBA00023172"/>
    </source>
</evidence>
<keyword evidence="2" id="KW-0229">DNA integration</keyword>
<dbReference type="AlphaFoldDB" id="A0AAE3Q7P5"/>
<name>A0AAE3Q7P5_9HYPH</name>
<dbReference type="GO" id="GO:0006310">
    <property type="term" value="P:DNA recombination"/>
    <property type="evidence" value="ECO:0007669"/>
    <property type="project" value="UniProtKB-KW"/>
</dbReference>
<keyword evidence="3" id="KW-0238">DNA-binding</keyword>
<comment type="similarity">
    <text evidence="1">Belongs to the 'phage' integrase family.</text>
</comment>
<evidence type="ECO:0000256" key="1">
    <source>
        <dbReference type="ARBA" id="ARBA00008857"/>
    </source>
</evidence>
<evidence type="ECO:0000256" key="3">
    <source>
        <dbReference type="ARBA" id="ARBA00023125"/>
    </source>
</evidence>
<keyword evidence="4" id="KW-0233">DNA recombination</keyword>
<dbReference type="InterPro" id="IPR046668">
    <property type="entry name" value="DUF6538"/>
</dbReference>
<dbReference type="CDD" id="cd01184">
    <property type="entry name" value="INT_C_like_1"/>
    <property type="match status" value="1"/>
</dbReference>
<dbReference type="Pfam" id="PF20172">
    <property type="entry name" value="DUF6538"/>
    <property type="match status" value="1"/>
</dbReference>
<comment type="caution">
    <text evidence="6">The sequence shown here is derived from an EMBL/GenBank/DDBJ whole genome shotgun (WGS) entry which is preliminary data.</text>
</comment>
<keyword evidence="7" id="KW-1185">Reference proteome</keyword>
<dbReference type="PANTHER" id="PTHR30349">
    <property type="entry name" value="PHAGE INTEGRASE-RELATED"/>
    <property type="match status" value="1"/>
</dbReference>
<dbReference type="GO" id="GO:0015074">
    <property type="term" value="P:DNA integration"/>
    <property type="evidence" value="ECO:0007669"/>
    <property type="project" value="UniProtKB-KW"/>
</dbReference>
<accession>A0AAE3Q7P5</accession>
<evidence type="ECO:0000259" key="5">
    <source>
        <dbReference type="Pfam" id="PF20172"/>
    </source>
</evidence>
<dbReference type="SUPFAM" id="SSF56349">
    <property type="entry name" value="DNA breaking-rejoining enzymes"/>
    <property type="match status" value="1"/>
</dbReference>
<reference evidence="6" key="1">
    <citation type="submission" date="2022-03" db="EMBL/GenBank/DDBJ databases">
        <title>Fererhizobium litorale gen. nov., sp. nov., isolated from sandy sediments of the Sea of Japan seashore.</title>
        <authorList>
            <person name="Romanenko L."/>
            <person name="Kurilenko V."/>
            <person name="Otstavnykh N."/>
            <person name="Svetashev V."/>
            <person name="Tekutyeva L."/>
            <person name="Isaeva M."/>
            <person name="Mikhailov V."/>
        </authorList>
    </citation>
    <scope>NUCLEOTIDE SEQUENCE</scope>
    <source>
        <strain evidence="6">KMM 9576</strain>
    </source>
</reference>
<dbReference type="InterPro" id="IPR050090">
    <property type="entry name" value="Tyrosine_recombinase_XerCD"/>
</dbReference>
<dbReference type="RefSeq" id="WP_311794207.1">
    <property type="nucleotide sequence ID" value="NZ_JALDYZ010000001.1"/>
</dbReference>
<sequence length="467" mass="52976">MTGRNMSNQYRLYSHPNGYFYHRVKVPADIRHLYGKQIEQRSLRTRDYRDALRRLPAVIVEVDRAFALFRARYADEMVAGNRDSLHGVLRPPRKDIKRAADLPKLSVISDECFKAIGRVKKWSAKTEVARRTHIKQVIEICGDKPLNRYTQSDIRLLKETLFSIPPQSHGKSEFKGLPKAQIAAEARKQDMQGLSVESVRQVLTAANIVFGWARAEYDIGLQNIVQPMIPRPSVGGSRNSKRQGFTSSELQKLFRSPVFVGVESEAAWFRPGKVHMQHTGRFWVPLLALYAGARLMEAVQLLQQDVGHEHDVWYVDINRDDEEQTGKRVKNDSSIRRIPVHPTLINLGFLDFVGSVPAGQRLFPDIEIGPATQRHRQASKMFNKLLSVAGIKGPKKVWHSLRHSFEQACRDSGVDSAIMDQLQGHVQKGMRGVYGEGYGLPALSSAIQSIRYKSVDLSHIQPFANRR</sequence>
<feature type="domain" description="DUF6538" evidence="5">
    <location>
        <begin position="12"/>
        <end position="70"/>
    </location>
</feature>
<gene>
    <name evidence="6" type="ORF">MRS75_01240</name>
</gene>
<evidence type="ECO:0000313" key="6">
    <source>
        <dbReference type="EMBL" id="MDI7920702.1"/>
    </source>
</evidence>
<proteinExistence type="inferred from homology"/>
<dbReference type="PANTHER" id="PTHR30349:SF41">
    <property type="entry name" value="INTEGRASE_RECOMBINASE PROTEIN MJ0367-RELATED"/>
    <property type="match status" value="1"/>
</dbReference>